<dbReference type="SUPFAM" id="SSF57256">
    <property type="entry name" value="Elafin-like"/>
    <property type="match status" value="1"/>
</dbReference>
<dbReference type="GO" id="GO:0030414">
    <property type="term" value="F:peptidase inhibitor activity"/>
    <property type="evidence" value="ECO:0007669"/>
    <property type="project" value="InterPro"/>
</dbReference>
<dbReference type="InterPro" id="IPR036645">
    <property type="entry name" value="Elafin-like_sf"/>
</dbReference>
<feature type="non-terminal residue" evidence="3">
    <location>
        <position position="63"/>
    </location>
</feature>
<feature type="domain" description="WAP" evidence="2">
    <location>
        <begin position="32"/>
        <end position="62"/>
    </location>
</feature>
<accession>A0A6G1ABR1</accession>
<dbReference type="Gene3D" id="4.10.75.10">
    <property type="entry name" value="Elafin-like"/>
    <property type="match status" value="1"/>
</dbReference>
<dbReference type="Proteomes" id="UP000475037">
    <property type="component" value="Unassembled WGS sequence"/>
</dbReference>
<evidence type="ECO:0000313" key="4">
    <source>
        <dbReference type="Proteomes" id="UP000475037"/>
    </source>
</evidence>
<evidence type="ECO:0000313" key="3">
    <source>
        <dbReference type="EMBL" id="KAF0873121.1"/>
    </source>
</evidence>
<dbReference type="EMBL" id="VOAJ01005955">
    <property type="protein sequence ID" value="KAF0873121.1"/>
    <property type="molecule type" value="Genomic_DNA"/>
</dbReference>
<feature type="chain" id="PRO_5026328392" evidence="1">
    <location>
        <begin position="25"/>
        <end position="63"/>
    </location>
</feature>
<keyword evidence="4" id="KW-1185">Reference proteome</keyword>
<comment type="caution">
    <text evidence="3">The sequence shown here is derived from an EMBL/GenBank/DDBJ whole genome shotgun (WGS) entry which is preliminary data.</text>
</comment>
<dbReference type="Pfam" id="PF00095">
    <property type="entry name" value="WAP"/>
    <property type="match status" value="1"/>
</dbReference>
<name>A0A6G1ABR1_CROCR</name>
<feature type="non-terminal residue" evidence="3">
    <location>
        <position position="1"/>
    </location>
</feature>
<sequence length="63" mass="6862">MKVGGFLFLVMLIILSLEVQELKAAVRPLQLLGDCINLCSGDWDCDPEERCVSNGCGHICVPV</sequence>
<dbReference type="AlphaFoldDB" id="A0A6G1ABR1"/>
<dbReference type="GO" id="GO:0005576">
    <property type="term" value="C:extracellular region"/>
    <property type="evidence" value="ECO:0007669"/>
    <property type="project" value="InterPro"/>
</dbReference>
<reference evidence="3 4" key="1">
    <citation type="submission" date="2019-11" db="EMBL/GenBank/DDBJ databases">
        <authorList>
            <person name="Yang C."/>
            <person name="Li F."/>
        </authorList>
    </citation>
    <scope>NUCLEOTIDE SEQUENCE [LARGE SCALE GENOMIC DNA]</scope>
    <source>
        <strain evidence="3">KB4526</strain>
        <tissue evidence="3">Muscle</tissue>
    </source>
</reference>
<evidence type="ECO:0000259" key="2">
    <source>
        <dbReference type="Pfam" id="PF00095"/>
    </source>
</evidence>
<feature type="signal peptide" evidence="1">
    <location>
        <begin position="1"/>
        <end position="24"/>
    </location>
</feature>
<protein>
    <submittedName>
        <fullName evidence="3">WFD21 protein</fullName>
    </submittedName>
</protein>
<evidence type="ECO:0000256" key="1">
    <source>
        <dbReference type="SAM" id="SignalP"/>
    </source>
</evidence>
<dbReference type="OrthoDB" id="9707500at2759"/>
<organism evidence="3 4">
    <name type="scientific">Crocuta crocuta</name>
    <name type="common">Spotted hyena</name>
    <dbReference type="NCBI Taxonomy" id="9678"/>
    <lineage>
        <taxon>Eukaryota</taxon>
        <taxon>Metazoa</taxon>
        <taxon>Chordata</taxon>
        <taxon>Craniata</taxon>
        <taxon>Vertebrata</taxon>
        <taxon>Euteleostomi</taxon>
        <taxon>Mammalia</taxon>
        <taxon>Eutheria</taxon>
        <taxon>Laurasiatheria</taxon>
        <taxon>Carnivora</taxon>
        <taxon>Feliformia</taxon>
        <taxon>Hyaenidae</taxon>
        <taxon>Crocuta</taxon>
    </lineage>
</organism>
<keyword evidence="1" id="KW-0732">Signal</keyword>
<dbReference type="InterPro" id="IPR008197">
    <property type="entry name" value="WAP_dom"/>
</dbReference>
<proteinExistence type="predicted"/>
<gene>
    <name evidence="3" type="primary">Wfdc21</name>
    <name evidence="3" type="ORF">FOF47_R04300</name>
</gene>